<evidence type="ECO:0000256" key="7">
    <source>
        <dbReference type="RuleBase" id="RU364129"/>
    </source>
</evidence>
<accession>C1N585</accession>
<evidence type="ECO:0000256" key="3">
    <source>
        <dbReference type="ARBA" id="ARBA00023015"/>
    </source>
</evidence>
<dbReference type="GO" id="GO:0003712">
    <property type="term" value="F:transcription coregulator activity"/>
    <property type="evidence" value="ECO:0007669"/>
    <property type="project" value="InterPro"/>
</dbReference>
<dbReference type="PANTHER" id="PTHR13186">
    <property type="entry name" value="MEDIATOR OF RNA POLYMERASE II TRANSCRIPTION SUBUNIT 31"/>
    <property type="match status" value="1"/>
</dbReference>
<dbReference type="OrthoDB" id="10257739at2759"/>
<sequence length="146" mass="15989">MAPTAAETRAAEIATGLPNDKRFILELEFVMALANPRYVHHLAVNDILDDPAFVAYLDYLSYWTRPEYARFVQYPHALYFLEQLEDPAFRAAMRNPRACEHVFAAQYYHWQNARTDRANAKIAAEAAAAAAGGGGGGGGGREAAAA</sequence>
<dbReference type="GO" id="GO:0016592">
    <property type="term" value="C:mediator complex"/>
    <property type="evidence" value="ECO:0007669"/>
    <property type="project" value="InterPro"/>
</dbReference>
<dbReference type="Proteomes" id="UP000001876">
    <property type="component" value="Unassembled WGS sequence"/>
</dbReference>
<evidence type="ECO:0000313" key="8">
    <source>
        <dbReference type="EMBL" id="EEH53066.1"/>
    </source>
</evidence>
<protein>
    <recommendedName>
        <fullName evidence="7">Mediator of RNA polymerase II transcription subunit 31</fullName>
    </recommendedName>
</protein>
<comment type="subcellular location">
    <subcellularLocation>
        <location evidence="1 7">Nucleus</location>
    </subcellularLocation>
</comment>
<dbReference type="InterPro" id="IPR038089">
    <property type="entry name" value="Med31_sf"/>
</dbReference>
<evidence type="ECO:0000256" key="4">
    <source>
        <dbReference type="ARBA" id="ARBA00023159"/>
    </source>
</evidence>
<dbReference type="STRING" id="564608.C1N585"/>
<dbReference type="AlphaFoldDB" id="C1N585"/>
<keyword evidence="4 7" id="KW-0010">Activator</keyword>
<dbReference type="Pfam" id="PF05669">
    <property type="entry name" value="Med31"/>
    <property type="match status" value="1"/>
</dbReference>
<proteinExistence type="inferred from homology"/>
<dbReference type="EMBL" id="GG663747">
    <property type="protein sequence ID" value="EEH53066.1"/>
    <property type="molecule type" value="Genomic_DNA"/>
</dbReference>
<dbReference type="OMA" id="QGILNQP"/>
<dbReference type="GeneID" id="9688364"/>
<reference evidence="8 9" key="1">
    <citation type="journal article" date="2009" name="Science">
        <title>Green evolution and dynamic adaptations revealed by genomes of the marine picoeukaryotes Micromonas.</title>
        <authorList>
            <person name="Worden A.Z."/>
            <person name="Lee J.H."/>
            <person name="Mock T."/>
            <person name="Rouze P."/>
            <person name="Simmons M.P."/>
            <person name="Aerts A.L."/>
            <person name="Allen A.E."/>
            <person name="Cuvelier M.L."/>
            <person name="Derelle E."/>
            <person name="Everett M.V."/>
            <person name="Foulon E."/>
            <person name="Grimwood J."/>
            <person name="Gundlach H."/>
            <person name="Henrissat B."/>
            <person name="Napoli C."/>
            <person name="McDonald S.M."/>
            <person name="Parker M.S."/>
            <person name="Rombauts S."/>
            <person name="Salamov A."/>
            <person name="Von Dassow P."/>
            <person name="Badger J.H."/>
            <person name="Coutinho P.M."/>
            <person name="Demir E."/>
            <person name="Dubchak I."/>
            <person name="Gentemann C."/>
            <person name="Eikrem W."/>
            <person name="Gready J.E."/>
            <person name="John U."/>
            <person name="Lanier W."/>
            <person name="Lindquist E.A."/>
            <person name="Lucas S."/>
            <person name="Mayer K.F."/>
            <person name="Moreau H."/>
            <person name="Not F."/>
            <person name="Otillar R."/>
            <person name="Panaud O."/>
            <person name="Pangilinan J."/>
            <person name="Paulsen I."/>
            <person name="Piegu B."/>
            <person name="Poliakov A."/>
            <person name="Robbens S."/>
            <person name="Schmutz J."/>
            <person name="Toulza E."/>
            <person name="Wyss T."/>
            <person name="Zelensky A."/>
            <person name="Zhou K."/>
            <person name="Armbrust E.V."/>
            <person name="Bhattacharya D."/>
            <person name="Goodenough U.W."/>
            <person name="Van de Peer Y."/>
            <person name="Grigoriev I.V."/>
        </authorList>
    </citation>
    <scope>NUCLEOTIDE SEQUENCE [LARGE SCALE GENOMIC DNA]</scope>
    <source>
        <strain evidence="8 9">CCMP1545</strain>
    </source>
</reference>
<dbReference type="eggNOG" id="KOG4086">
    <property type="taxonomic scope" value="Eukaryota"/>
</dbReference>
<evidence type="ECO:0000256" key="2">
    <source>
        <dbReference type="ARBA" id="ARBA00006378"/>
    </source>
</evidence>
<keyword evidence="9" id="KW-1185">Reference proteome</keyword>
<keyword evidence="5 7" id="KW-0804">Transcription</keyword>
<dbReference type="Gene3D" id="1.10.10.1340">
    <property type="entry name" value="Mediator of RNA polymerase II, submodule Med31 (Soh1)"/>
    <property type="match status" value="1"/>
</dbReference>
<comment type="function">
    <text evidence="7">Component of the Mediator complex, a coactivator involved in the regulated transcription of nearly all RNA polymerase II-dependent genes. Mediator functions as a bridge to convey information from gene-specific regulatory proteins to the basal RNA polymerase II transcription machinery. Mediator is recruited to promoters by direct interactions with regulatory proteins and serves as a scaffold for the assembly of a functional preinitiation complex with RNA polymerase II and the general transcription factors.</text>
</comment>
<evidence type="ECO:0000256" key="1">
    <source>
        <dbReference type="ARBA" id="ARBA00004123"/>
    </source>
</evidence>
<dbReference type="InterPro" id="IPR008831">
    <property type="entry name" value="Mediator_Med31"/>
</dbReference>
<organism evidence="9">
    <name type="scientific">Micromonas pusilla (strain CCMP1545)</name>
    <name type="common">Picoplanktonic green alga</name>
    <dbReference type="NCBI Taxonomy" id="564608"/>
    <lineage>
        <taxon>Eukaryota</taxon>
        <taxon>Viridiplantae</taxon>
        <taxon>Chlorophyta</taxon>
        <taxon>Mamiellophyceae</taxon>
        <taxon>Mamiellales</taxon>
        <taxon>Mamiellaceae</taxon>
        <taxon>Micromonas</taxon>
    </lineage>
</organism>
<evidence type="ECO:0000256" key="6">
    <source>
        <dbReference type="ARBA" id="ARBA00023242"/>
    </source>
</evidence>
<comment type="similarity">
    <text evidence="2 7">Belongs to the Mediator complex subunit 31 family.</text>
</comment>
<dbReference type="KEGG" id="mpp:MICPUCDRAFT_21963"/>
<comment type="subunit">
    <text evidence="7">Component of the Mediator complex.</text>
</comment>
<dbReference type="GO" id="GO:0006355">
    <property type="term" value="P:regulation of DNA-templated transcription"/>
    <property type="evidence" value="ECO:0007669"/>
    <property type="project" value="InterPro"/>
</dbReference>
<evidence type="ECO:0000313" key="9">
    <source>
        <dbReference type="Proteomes" id="UP000001876"/>
    </source>
</evidence>
<gene>
    <name evidence="8" type="ORF">MICPUCDRAFT_21963</name>
</gene>
<keyword evidence="3 7" id="KW-0805">Transcription regulation</keyword>
<name>C1N585_MICPC</name>
<keyword evidence="6 7" id="KW-0539">Nucleus</keyword>
<dbReference type="RefSeq" id="XP_003063127.1">
    <property type="nucleotide sequence ID" value="XM_003063081.1"/>
</dbReference>
<evidence type="ECO:0000256" key="5">
    <source>
        <dbReference type="ARBA" id="ARBA00023163"/>
    </source>
</evidence>